<dbReference type="EMBL" id="CP002271">
    <property type="protein sequence ID" value="ADO74559.1"/>
    <property type="molecule type" value="Genomic_DNA"/>
</dbReference>
<gene>
    <name evidence="1" type="ordered locus">STAUR_6802</name>
</gene>
<dbReference type="AlphaFoldDB" id="E3FST5"/>
<accession>E3FST5</accession>
<evidence type="ECO:0000313" key="1">
    <source>
        <dbReference type="EMBL" id="ADO74559.1"/>
    </source>
</evidence>
<sequence>MRKKARKKELSAYYEDEGLHGGTLALAHGQARGLLEVGQGVRHRGVNRMADMMHRVRPRINPMPQTESEVGGFPCNSQAMTLLATP</sequence>
<organism evidence="1 2">
    <name type="scientific">Stigmatella aurantiaca (strain DW4/3-1)</name>
    <dbReference type="NCBI Taxonomy" id="378806"/>
    <lineage>
        <taxon>Bacteria</taxon>
        <taxon>Pseudomonadati</taxon>
        <taxon>Myxococcota</taxon>
        <taxon>Myxococcia</taxon>
        <taxon>Myxococcales</taxon>
        <taxon>Cystobacterineae</taxon>
        <taxon>Archangiaceae</taxon>
        <taxon>Stigmatella</taxon>
    </lineage>
</organism>
<dbReference type="Proteomes" id="UP000001351">
    <property type="component" value="Chromosome"/>
</dbReference>
<dbReference type="HOGENOM" id="CLU_2496427_0_0_7"/>
<dbReference type="STRING" id="378806.STAUR_6802"/>
<evidence type="ECO:0000313" key="2">
    <source>
        <dbReference type="Proteomes" id="UP000001351"/>
    </source>
</evidence>
<reference evidence="1 2" key="1">
    <citation type="journal article" date="2011" name="Mol. Biol. Evol.">
        <title>Comparative genomic analysis of fruiting body formation in Myxococcales.</title>
        <authorList>
            <person name="Huntley S."/>
            <person name="Hamann N."/>
            <person name="Wegener-Feldbrugge S."/>
            <person name="Treuner-Lange A."/>
            <person name="Kube M."/>
            <person name="Reinhardt R."/>
            <person name="Klages S."/>
            <person name="Muller R."/>
            <person name="Ronning C.M."/>
            <person name="Nierman W.C."/>
            <person name="Sogaard-Andersen L."/>
        </authorList>
    </citation>
    <scope>NUCLEOTIDE SEQUENCE [LARGE SCALE GENOMIC DNA]</scope>
    <source>
        <strain evidence="1 2">DW4/3-1</strain>
    </source>
</reference>
<dbReference type="RefSeq" id="WP_013377488.1">
    <property type="nucleotide sequence ID" value="NC_014623.1"/>
</dbReference>
<protein>
    <submittedName>
        <fullName evidence="1">Uncharacterized protein</fullName>
    </submittedName>
</protein>
<name>E3FST5_STIAD</name>
<keyword evidence="2" id="KW-1185">Reference proteome</keyword>
<proteinExistence type="predicted"/>
<dbReference type="KEGG" id="sur:STAUR_6802"/>